<dbReference type="Gene3D" id="1.20.144.10">
    <property type="entry name" value="Phosphatidic acid phosphatase type 2/haloperoxidase"/>
    <property type="match status" value="1"/>
</dbReference>
<feature type="domain" description="Phosphatidic acid phosphatase type 2/haloperoxidase" evidence="7">
    <location>
        <begin position="1"/>
        <end position="134"/>
    </location>
</feature>
<dbReference type="OrthoDB" id="10030083at2759"/>
<comment type="subcellular location">
    <subcellularLocation>
        <location evidence="1">Membrane</location>
        <topology evidence="1">Multi-pass membrane protein</topology>
    </subcellularLocation>
</comment>
<keyword evidence="8" id="KW-0575">Peroxidase</keyword>
<evidence type="ECO:0000256" key="6">
    <source>
        <dbReference type="SAM" id="Phobius"/>
    </source>
</evidence>
<evidence type="ECO:0000256" key="1">
    <source>
        <dbReference type="ARBA" id="ARBA00004141"/>
    </source>
</evidence>
<dbReference type="Proteomes" id="UP000311382">
    <property type="component" value="Unassembled WGS sequence"/>
</dbReference>
<feature type="transmembrane region" description="Helical" evidence="6">
    <location>
        <begin position="121"/>
        <end position="138"/>
    </location>
</feature>
<evidence type="ECO:0000313" key="8">
    <source>
        <dbReference type="EMBL" id="TNY17706.1"/>
    </source>
</evidence>
<evidence type="ECO:0000313" key="9">
    <source>
        <dbReference type="Proteomes" id="UP000311382"/>
    </source>
</evidence>
<dbReference type="STRING" id="5288.A0A5C5FNC4"/>
<comment type="caution">
    <text evidence="8">The sequence shown here is derived from an EMBL/GenBank/DDBJ whole genome shotgun (WGS) entry which is preliminary data.</text>
</comment>
<proteinExistence type="inferred from homology"/>
<dbReference type="InterPro" id="IPR000326">
    <property type="entry name" value="PAP2/HPO"/>
</dbReference>
<dbReference type="PANTHER" id="PTHR10165:SF35">
    <property type="entry name" value="RE23632P"/>
    <property type="match status" value="1"/>
</dbReference>
<dbReference type="EMBL" id="SOZI01000181">
    <property type="protein sequence ID" value="TNY17706.1"/>
    <property type="molecule type" value="Genomic_DNA"/>
</dbReference>
<dbReference type="GO" id="GO:0016020">
    <property type="term" value="C:membrane"/>
    <property type="evidence" value="ECO:0007669"/>
    <property type="project" value="UniProtKB-SubCell"/>
</dbReference>
<feature type="transmembrane region" description="Helical" evidence="6">
    <location>
        <begin position="88"/>
        <end position="109"/>
    </location>
</feature>
<dbReference type="Pfam" id="PF01569">
    <property type="entry name" value="PAP2"/>
    <property type="match status" value="1"/>
</dbReference>
<evidence type="ECO:0000256" key="3">
    <source>
        <dbReference type="ARBA" id="ARBA00022692"/>
    </source>
</evidence>
<dbReference type="PANTHER" id="PTHR10165">
    <property type="entry name" value="LIPID PHOSPHATE PHOSPHATASE"/>
    <property type="match status" value="1"/>
</dbReference>
<accession>A0A5C5FNC4</accession>
<reference evidence="8 9" key="1">
    <citation type="submission" date="2019-03" db="EMBL/GenBank/DDBJ databases">
        <title>Rhodosporidium diobovatum UCD-FST 08-225 genome sequencing, assembly, and annotation.</title>
        <authorList>
            <person name="Fakankun I.U."/>
            <person name="Fristensky B."/>
            <person name="Levin D.B."/>
        </authorList>
    </citation>
    <scope>NUCLEOTIDE SEQUENCE [LARGE SCALE GENOMIC DNA]</scope>
    <source>
        <strain evidence="8 9">UCD-FST 08-225</strain>
    </source>
</reference>
<dbReference type="SUPFAM" id="SSF48317">
    <property type="entry name" value="Acid phosphatase/Vanadium-dependent haloperoxidase"/>
    <property type="match status" value="1"/>
</dbReference>
<dbReference type="GO" id="GO:0008195">
    <property type="term" value="F:phosphatidate phosphatase activity"/>
    <property type="evidence" value="ECO:0007669"/>
    <property type="project" value="TreeGrafter"/>
</dbReference>
<dbReference type="InterPro" id="IPR036938">
    <property type="entry name" value="PAP2/HPO_sf"/>
</dbReference>
<keyword evidence="3 6" id="KW-0812">Transmembrane</keyword>
<name>A0A5C5FNC4_9BASI</name>
<dbReference type="SMART" id="SM00014">
    <property type="entry name" value="acidPPc"/>
    <property type="match status" value="1"/>
</dbReference>
<keyword evidence="4 6" id="KW-1133">Transmembrane helix</keyword>
<dbReference type="GO" id="GO:0006644">
    <property type="term" value="P:phospholipid metabolic process"/>
    <property type="evidence" value="ECO:0007669"/>
    <property type="project" value="InterPro"/>
</dbReference>
<evidence type="ECO:0000256" key="2">
    <source>
        <dbReference type="ARBA" id="ARBA00008816"/>
    </source>
</evidence>
<keyword evidence="9" id="KW-1185">Reference proteome</keyword>
<evidence type="ECO:0000256" key="5">
    <source>
        <dbReference type="ARBA" id="ARBA00023136"/>
    </source>
</evidence>
<keyword evidence="8" id="KW-0560">Oxidoreductase</keyword>
<keyword evidence="5 6" id="KW-0472">Membrane</keyword>
<organism evidence="8 9">
    <name type="scientific">Rhodotorula diobovata</name>
    <dbReference type="NCBI Taxonomy" id="5288"/>
    <lineage>
        <taxon>Eukaryota</taxon>
        <taxon>Fungi</taxon>
        <taxon>Dikarya</taxon>
        <taxon>Basidiomycota</taxon>
        <taxon>Pucciniomycotina</taxon>
        <taxon>Microbotryomycetes</taxon>
        <taxon>Sporidiobolales</taxon>
        <taxon>Sporidiobolaceae</taxon>
        <taxon>Rhodotorula</taxon>
    </lineage>
</organism>
<protein>
    <submittedName>
        <fullName evidence="8">Phosphatidic acid phosphatase type 2/haloperoxidase</fullName>
    </submittedName>
</protein>
<dbReference type="InterPro" id="IPR043216">
    <property type="entry name" value="PAP-like"/>
</dbReference>
<sequence>MRLVVESLKNRVGRLRPDFFSRCAWDDVAQACTGPLALVKDGRRSFPSGHSSTAWQGLLVLALYLAGKNGAFAFAAPFPRSGVLQSRLLRLSLVVAPLFFATWICVTRLEDHYHHPTDVLAGAFLGALSALVAYATYYPTPFVLSAKPGAEGDEELAVMDKPRLVYGAKEDRVEDAWGLAEEGGRVRLVEDAAESDGEGRAGGQE</sequence>
<feature type="transmembrane region" description="Helical" evidence="6">
    <location>
        <begin position="54"/>
        <end position="76"/>
    </location>
</feature>
<dbReference type="AlphaFoldDB" id="A0A5C5FNC4"/>
<dbReference type="GO" id="GO:0004601">
    <property type="term" value="F:peroxidase activity"/>
    <property type="evidence" value="ECO:0007669"/>
    <property type="project" value="UniProtKB-KW"/>
</dbReference>
<comment type="similarity">
    <text evidence="2">Belongs to the PA-phosphatase related phosphoesterase family.</text>
</comment>
<gene>
    <name evidence="8" type="ORF">DMC30DRAFT_405120</name>
</gene>
<evidence type="ECO:0000259" key="7">
    <source>
        <dbReference type="SMART" id="SM00014"/>
    </source>
</evidence>
<dbReference type="GO" id="GO:0046839">
    <property type="term" value="P:phospholipid dephosphorylation"/>
    <property type="evidence" value="ECO:0007669"/>
    <property type="project" value="TreeGrafter"/>
</dbReference>
<evidence type="ECO:0000256" key="4">
    <source>
        <dbReference type="ARBA" id="ARBA00022989"/>
    </source>
</evidence>